<dbReference type="AlphaFoldDB" id="A0A1V4DFC5"/>
<evidence type="ECO:0000256" key="3">
    <source>
        <dbReference type="ARBA" id="ARBA00022692"/>
    </source>
</evidence>
<evidence type="ECO:0000256" key="1">
    <source>
        <dbReference type="ARBA" id="ARBA00004141"/>
    </source>
</evidence>
<dbReference type="Pfam" id="PF02133">
    <property type="entry name" value="Transp_cyt_pur"/>
    <property type="match status" value="1"/>
</dbReference>
<protein>
    <recommendedName>
        <fullName evidence="9">Allantoin permease</fullName>
    </recommendedName>
</protein>
<comment type="similarity">
    <text evidence="2">Belongs to the purine-cytosine permease (2.A.39) family.</text>
</comment>
<evidence type="ECO:0000256" key="2">
    <source>
        <dbReference type="ARBA" id="ARBA00008974"/>
    </source>
</evidence>
<proteinExistence type="inferred from homology"/>
<feature type="transmembrane region" description="Helical" evidence="6">
    <location>
        <begin position="67"/>
        <end position="88"/>
    </location>
</feature>
<gene>
    <name evidence="7" type="ORF">BW731_02860</name>
</gene>
<feature type="transmembrane region" description="Helical" evidence="6">
    <location>
        <begin position="40"/>
        <end position="60"/>
    </location>
</feature>
<dbReference type="InterPro" id="IPR001248">
    <property type="entry name" value="Pur-cyt_permease"/>
</dbReference>
<organism evidence="7 8">
    <name type="scientific">Vagococcus martis</name>
    <dbReference type="NCBI Taxonomy" id="1768210"/>
    <lineage>
        <taxon>Bacteria</taxon>
        <taxon>Bacillati</taxon>
        <taxon>Bacillota</taxon>
        <taxon>Bacilli</taxon>
        <taxon>Lactobacillales</taxon>
        <taxon>Enterococcaceae</taxon>
        <taxon>Vagococcus</taxon>
    </lineage>
</organism>
<evidence type="ECO:0000313" key="8">
    <source>
        <dbReference type="Proteomes" id="UP000189970"/>
    </source>
</evidence>
<evidence type="ECO:0000256" key="4">
    <source>
        <dbReference type="ARBA" id="ARBA00022989"/>
    </source>
</evidence>
<comment type="caution">
    <text evidence="7">The sequence shown here is derived from an EMBL/GenBank/DDBJ whole genome shotgun (WGS) entry which is preliminary data.</text>
</comment>
<dbReference type="Gene3D" id="1.10.4160.10">
    <property type="entry name" value="Hydantoin permease"/>
    <property type="match status" value="1"/>
</dbReference>
<dbReference type="PANTHER" id="PTHR30618:SF0">
    <property type="entry name" value="PURINE-URACIL PERMEASE NCS1"/>
    <property type="match status" value="1"/>
</dbReference>
<keyword evidence="5 6" id="KW-0472">Membrane</keyword>
<accession>A0A1V4DFC5</accession>
<dbReference type="PANTHER" id="PTHR30618">
    <property type="entry name" value="NCS1 FAMILY PURINE/PYRIMIDINE TRANSPORTER"/>
    <property type="match status" value="1"/>
</dbReference>
<dbReference type="GO" id="GO:0015205">
    <property type="term" value="F:nucleobase transmembrane transporter activity"/>
    <property type="evidence" value="ECO:0007669"/>
    <property type="project" value="TreeGrafter"/>
</dbReference>
<dbReference type="Proteomes" id="UP000189970">
    <property type="component" value="Unassembled WGS sequence"/>
</dbReference>
<keyword evidence="4 6" id="KW-1133">Transmembrane helix</keyword>
<comment type="subcellular location">
    <subcellularLocation>
        <location evidence="1">Membrane</location>
        <topology evidence="1">Multi-pass membrane protein</topology>
    </subcellularLocation>
</comment>
<dbReference type="GO" id="GO:0005886">
    <property type="term" value="C:plasma membrane"/>
    <property type="evidence" value="ECO:0007669"/>
    <property type="project" value="TreeGrafter"/>
</dbReference>
<reference evidence="7 8" key="1">
    <citation type="submission" date="2017-02" db="EMBL/GenBank/DDBJ databases">
        <title>Vagococcus cremeus sp. nov., isolated from the small intestine of a marten, Martes flavigula.</title>
        <authorList>
            <person name="Tak E.J."/>
            <person name="Bae J.-W."/>
        </authorList>
    </citation>
    <scope>NUCLEOTIDE SEQUENCE [LARGE SCALE GENOMIC DNA]</scope>
    <source>
        <strain evidence="7 8">D7T301</strain>
    </source>
</reference>
<evidence type="ECO:0008006" key="9">
    <source>
        <dbReference type="Google" id="ProtNLM"/>
    </source>
</evidence>
<sequence>MEEALVLDVEKVTTQSDIPKELLPRTEEEKDWGIGKFATLWMGSVHNILSYMTVAGFFVLGLSSKQVFAAVMTSALIVSTLYVINGVASAKYGIPFTMVLRSVFGKKGSIIPALARGLIAGVVFFGTQSNR</sequence>
<name>A0A1V4DFC5_9ENTE</name>
<feature type="transmembrane region" description="Helical" evidence="6">
    <location>
        <begin position="108"/>
        <end position="127"/>
    </location>
</feature>
<evidence type="ECO:0000256" key="5">
    <source>
        <dbReference type="ARBA" id="ARBA00023136"/>
    </source>
</evidence>
<dbReference type="InterPro" id="IPR045225">
    <property type="entry name" value="Uracil/uridine/allantoin_perm"/>
</dbReference>
<keyword evidence="3 6" id="KW-0812">Transmembrane</keyword>
<evidence type="ECO:0000256" key="6">
    <source>
        <dbReference type="SAM" id="Phobius"/>
    </source>
</evidence>
<evidence type="ECO:0000313" key="7">
    <source>
        <dbReference type="EMBL" id="OPF87227.1"/>
    </source>
</evidence>
<keyword evidence="8" id="KW-1185">Reference proteome</keyword>
<dbReference type="EMBL" id="MVAB01000001">
    <property type="protein sequence ID" value="OPF87227.1"/>
    <property type="molecule type" value="Genomic_DNA"/>
</dbReference>
<dbReference type="RefSeq" id="WP_233120422.1">
    <property type="nucleotide sequence ID" value="NZ_MVAB01000001.1"/>
</dbReference>